<gene>
    <name evidence="2" type="ORF">BN2476_480020</name>
</gene>
<feature type="compositionally biased region" description="Basic and acidic residues" evidence="1">
    <location>
        <begin position="46"/>
        <end position="63"/>
    </location>
</feature>
<name>A0A1N7SEI0_9BURK</name>
<dbReference type="Proteomes" id="UP000195569">
    <property type="component" value="Unassembled WGS sequence"/>
</dbReference>
<feature type="region of interest" description="Disordered" evidence="1">
    <location>
        <begin position="41"/>
        <end position="63"/>
    </location>
</feature>
<keyword evidence="3" id="KW-1185">Reference proteome</keyword>
<evidence type="ECO:0000256" key="1">
    <source>
        <dbReference type="SAM" id="MobiDB-lite"/>
    </source>
</evidence>
<evidence type="ECO:0000313" key="2">
    <source>
        <dbReference type="EMBL" id="SIT45803.1"/>
    </source>
</evidence>
<reference evidence="2" key="1">
    <citation type="submission" date="2016-12" db="EMBL/GenBank/DDBJ databases">
        <authorList>
            <person name="Moulin L."/>
        </authorList>
    </citation>
    <scope>NUCLEOTIDE SEQUENCE [LARGE SCALE GENOMIC DNA]</scope>
    <source>
        <strain evidence="2">STM 7183</strain>
    </source>
</reference>
<accession>A0A1N7SEI0</accession>
<protein>
    <submittedName>
        <fullName evidence="2">Uncharacterized protein</fullName>
    </submittedName>
</protein>
<comment type="caution">
    <text evidence="2">The sequence shown here is derived from an EMBL/GenBank/DDBJ whole genome shotgun (WGS) entry which is preliminary data.</text>
</comment>
<evidence type="ECO:0000313" key="3">
    <source>
        <dbReference type="Proteomes" id="UP000195569"/>
    </source>
</evidence>
<organism evidence="2 3">
    <name type="scientific">Paraburkholderia piptadeniae</name>
    <dbReference type="NCBI Taxonomy" id="1701573"/>
    <lineage>
        <taxon>Bacteria</taxon>
        <taxon>Pseudomonadati</taxon>
        <taxon>Pseudomonadota</taxon>
        <taxon>Betaproteobacteria</taxon>
        <taxon>Burkholderiales</taxon>
        <taxon>Burkholderiaceae</taxon>
        <taxon>Paraburkholderia</taxon>
    </lineage>
</organism>
<dbReference type="AlphaFoldDB" id="A0A1N7SEI0"/>
<dbReference type="EMBL" id="CYGY02000048">
    <property type="protein sequence ID" value="SIT45803.1"/>
    <property type="molecule type" value="Genomic_DNA"/>
</dbReference>
<sequence length="63" mass="6778">MVLPAQAGIGLPLQELVSTKDSSNETGRIVCGLSETLQAKNAHKTSHSERPTNCNREMKGVRS</sequence>
<proteinExistence type="predicted"/>